<dbReference type="SUPFAM" id="SSF55486">
    <property type="entry name" value="Metalloproteases ('zincins'), catalytic domain"/>
    <property type="match status" value="1"/>
</dbReference>
<comment type="caution">
    <text evidence="11">The sequence shown here is derived from an EMBL/GenBank/DDBJ whole genome shotgun (WGS) entry which is preliminary data.</text>
</comment>
<keyword evidence="6" id="KW-0862">Zinc</keyword>
<organism evidence="11 12">
    <name type="scientific">Carpinus fangiana</name>
    <dbReference type="NCBI Taxonomy" id="176857"/>
    <lineage>
        <taxon>Eukaryota</taxon>
        <taxon>Viridiplantae</taxon>
        <taxon>Streptophyta</taxon>
        <taxon>Embryophyta</taxon>
        <taxon>Tracheophyta</taxon>
        <taxon>Spermatophyta</taxon>
        <taxon>Magnoliopsida</taxon>
        <taxon>eudicotyledons</taxon>
        <taxon>Gunneridae</taxon>
        <taxon>Pentapetalae</taxon>
        <taxon>rosids</taxon>
        <taxon>fabids</taxon>
        <taxon>Fagales</taxon>
        <taxon>Betulaceae</taxon>
        <taxon>Carpinus</taxon>
    </lineage>
</organism>
<evidence type="ECO:0000256" key="4">
    <source>
        <dbReference type="ARBA" id="ARBA00022729"/>
    </source>
</evidence>
<dbReference type="InterPro" id="IPR008754">
    <property type="entry name" value="Peptidase_M43"/>
</dbReference>
<keyword evidence="5" id="KW-0378">Hydrolase</keyword>
<accession>A0A5N6L3K6</accession>
<feature type="domain" description="Peptidase M43 pregnancy-associated plasma-A" evidence="10">
    <location>
        <begin position="202"/>
        <end position="285"/>
    </location>
</feature>
<evidence type="ECO:0000256" key="5">
    <source>
        <dbReference type="ARBA" id="ARBA00022801"/>
    </source>
</evidence>
<reference evidence="11 12" key="1">
    <citation type="submission" date="2019-06" db="EMBL/GenBank/DDBJ databases">
        <title>A chromosomal-level reference genome of Carpinus fangiana (Coryloideae, Betulaceae).</title>
        <authorList>
            <person name="Yang X."/>
            <person name="Wang Z."/>
            <person name="Zhang L."/>
            <person name="Hao G."/>
            <person name="Liu J."/>
            <person name="Yang Y."/>
        </authorList>
    </citation>
    <scope>NUCLEOTIDE SEQUENCE [LARGE SCALE GENOMIC DNA]</scope>
    <source>
        <strain evidence="11">Cfa_2016G</strain>
        <tissue evidence="11">Leaf</tissue>
    </source>
</reference>
<keyword evidence="12" id="KW-1185">Reference proteome</keyword>
<dbReference type="Pfam" id="PF05572">
    <property type="entry name" value="Peptidase_M43"/>
    <property type="match status" value="1"/>
</dbReference>
<comment type="similarity">
    <text evidence="1">Belongs to the peptidase M43B family.</text>
</comment>
<dbReference type="GO" id="GO:0046872">
    <property type="term" value="F:metal ion binding"/>
    <property type="evidence" value="ECO:0007669"/>
    <property type="project" value="UniProtKB-KW"/>
</dbReference>
<dbReference type="AlphaFoldDB" id="A0A5N6L3K6"/>
<gene>
    <name evidence="11" type="ORF">FH972_026242</name>
</gene>
<evidence type="ECO:0000256" key="7">
    <source>
        <dbReference type="ARBA" id="ARBA00023049"/>
    </source>
</evidence>
<evidence type="ECO:0000256" key="2">
    <source>
        <dbReference type="ARBA" id="ARBA00022670"/>
    </source>
</evidence>
<keyword evidence="8" id="KW-1015">Disulfide bond</keyword>
<dbReference type="GO" id="GO:0008237">
    <property type="term" value="F:metallopeptidase activity"/>
    <property type="evidence" value="ECO:0007669"/>
    <property type="project" value="UniProtKB-KW"/>
</dbReference>
<evidence type="ECO:0000256" key="3">
    <source>
        <dbReference type="ARBA" id="ARBA00022723"/>
    </source>
</evidence>
<dbReference type="OrthoDB" id="549917at2759"/>
<evidence type="ECO:0000313" key="12">
    <source>
        <dbReference type="Proteomes" id="UP000327013"/>
    </source>
</evidence>
<dbReference type="InterPro" id="IPR024079">
    <property type="entry name" value="MetalloPept_cat_dom_sf"/>
</dbReference>
<evidence type="ECO:0000259" key="10">
    <source>
        <dbReference type="Pfam" id="PF05572"/>
    </source>
</evidence>
<evidence type="ECO:0000256" key="8">
    <source>
        <dbReference type="ARBA" id="ARBA00023157"/>
    </source>
</evidence>
<dbReference type="PANTHER" id="PTHR47466:SF1">
    <property type="entry name" value="METALLOPROTEASE MEP1 (AFU_ORTHOLOGUE AFUA_1G07730)-RELATED"/>
    <property type="match status" value="1"/>
</dbReference>
<dbReference type="CDD" id="cd04275">
    <property type="entry name" value="ZnMc_pappalysin_like"/>
    <property type="match status" value="1"/>
</dbReference>
<evidence type="ECO:0000313" key="11">
    <source>
        <dbReference type="EMBL" id="KAB8664817.1"/>
    </source>
</evidence>
<evidence type="ECO:0000256" key="6">
    <source>
        <dbReference type="ARBA" id="ARBA00022833"/>
    </source>
</evidence>
<feature type="chain" id="PRO_5024371081" description="Peptidase M43 pregnancy-associated plasma-A domain-containing protein" evidence="9">
    <location>
        <begin position="21"/>
        <end position="295"/>
    </location>
</feature>
<feature type="signal peptide" evidence="9">
    <location>
        <begin position="1"/>
        <end position="20"/>
    </location>
</feature>
<keyword evidence="2" id="KW-0645">Protease</keyword>
<dbReference type="Proteomes" id="UP000327013">
    <property type="component" value="Unassembled WGS sequence"/>
</dbReference>
<keyword evidence="7" id="KW-0482">Metalloprotease</keyword>
<protein>
    <recommendedName>
        <fullName evidence="10">Peptidase M43 pregnancy-associated plasma-A domain-containing protein</fullName>
    </recommendedName>
</protein>
<dbReference type="Gene3D" id="3.40.390.10">
    <property type="entry name" value="Collagenase (Catalytic Domain)"/>
    <property type="match status" value="1"/>
</dbReference>
<evidence type="ECO:0000256" key="9">
    <source>
        <dbReference type="SAM" id="SignalP"/>
    </source>
</evidence>
<dbReference type="PANTHER" id="PTHR47466">
    <property type="match status" value="1"/>
</dbReference>
<sequence length="295" mass="31124">MRSSGVLALLSAAFAAKVHASSPLYALGLAPFTGSRCGSTNPPLALLEDARLDPADDVTASTLGAAKSIAVKTYVHIVTTPASANNFTQRMVDDQLRAMNAAYNPLSISFALVNTSRTVNAAWAAAATDADERAMKAALRRGSYADLNLYFLSDLGGGLLGFCYFPETLSGLGSNGPDTLLLDGCINLAGSLPGGPVANYDQGKTAVHETGHWFGVFHVFQGDSCLGAGDFVADTPAQKNATRGCPVGADSCPGRRGLDSITNFMDYSYDACMTEFTQGQKKRMFRSYKKYRAGK</sequence>
<keyword evidence="3" id="KW-0479">Metal-binding</keyword>
<dbReference type="GO" id="GO:0006508">
    <property type="term" value="P:proteolysis"/>
    <property type="evidence" value="ECO:0007669"/>
    <property type="project" value="UniProtKB-KW"/>
</dbReference>
<evidence type="ECO:0000256" key="1">
    <source>
        <dbReference type="ARBA" id="ARBA00008721"/>
    </source>
</evidence>
<dbReference type="EMBL" id="VIBQ01000083">
    <property type="protein sequence ID" value="KAB8664817.1"/>
    <property type="molecule type" value="Genomic_DNA"/>
</dbReference>
<name>A0A5N6L3K6_9ROSI</name>
<keyword evidence="4 9" id="KW-0732">Signal</keyword>
<proteinExistence type="inferred from homology"/>